<reference evidence="2 3" key="1">
    <citation type="journal article" date="2010" name="Cell">
        <title>The genome of Naegleria gruberi illuminates early eukaryotic versatility.</title>
        <authorList>
            <person name="Fritz-Laylin L.K."/>
            <person name="Prochnik S.E."/>
            <person name="Ginger M.L."/>
            <person name="Dacks J.B."/>
            <person name="Carpenter M.L."/>
            <person name="Field M.C."/>
            <person name="Kuo A."/>
            <person name="Paredez A."/>
            <person name="Chapman J."/>
            <person name="Pham J."/>
            <person name="Shu S."/>
            <person name="Neupane R."/>
            <person name="Cipriano M."/>
            <person name="Mancuso J."/>
            <person name="Tu H."/>
            <person name="Salamov A."/>
            <person name="Lindquist E."/>
            <person name="Shapiro H."/>
            <person name="Lucas S."/>
            <person name="Grigoriev I.V."/>
            <person name="Cande W.Z."/>
            <person name="Fulton C."/>
            <person name="Rokhsar D.S."/>
            <person name="Dawson S.C."/>
        </authorList>
    </citation>
    <scope>NUCLEOTIDE SEQUENCE [LARGE SCALE GENOMIC DNA]</scope>
    <source>
        <strain evidence="2 3">NEG-M</strain>
    </source>
</reference>
<dbReference type="InParanoid" id="D2VCU2"/>
<protein>
    <submittedName>
        <fullName evidence="2">Predicted protein</fullName>
    </submittedName>
</protein>
<keyword evidence="1" id="KW-0812">Transmembrane</keyword>
<dbReference type="Proteomes" id="UP000006671">
    <property type="component" value="Unassembled WGS sequence"/>
</dbReference>
<evidence type="ECO:0000256" key="1">
    <source>
        <dbReference type="SAM" id="Phobius"/>
    </source>
</evidence>
<evidence type="ECO:0000313" key="3">
    <source>
        <dbReference type="Proteomes" id="UP000006671"/>
    </source>
</evidence>
<dbReference type="OMA" id="NDREYFW"/>
<dbReference type="GeneID" id="8857374"/>
<keyword evidence="3" id="KW-1185">Reference proteome</keyword>
<keyword evidence="1" id="KW-0472">Membrane</keyword>
<sequence length="156" mass="18198">MTDQVTVTIQEPKSTFTTYHQNSNEWTAKSIVAVTFFYLGFIFPPLWIIGFFAFRSQNDREYFWGTMNVSACAMCSFIIYVVAGFTWIFFMYYQEAGAAGITRTYYLNFTQAYLEPGEWVAIAYALLMCGILGYELMKYLIKLKFVRKMCKCCLKK</sequence>
<dbReference type="RefSeq" id="XP_002678108.1">
    <property type="nucleotide sequence ID" value="XM_002678062.1"/>
</dbReference>
<dbReference type="KEGG" id="ngr:NAEGRDRAFT_66692"/>
<dbReference type="AlphaFoldDB" id="D2VCU2"/>
<feature type="transmembrane region" description="Helical" evidence="1">
    <location>
        <begin position="66"/>
        <end position="90"/>
    </location>
</feature>
<dbReference type="OrthoDB" id="10287504at2759"/>
<proteinExistence type="predicted"/>
<accession>D2VCU2</accession>
<keyword evidence="1" id="KW-1133">Transmembrane helix</keyword>
<name>D2VCU2_NAEGR</name>
<organism evidence="3">
    <name type="scientific">Naegleria gruberi</name>
    <name type="common">Amoeba</name>
    <dbReference type="NCBI Taxonomy" id="5762"/>
    <lineage>
        <taxon>Eukaryota</taxon>
        <taxon>Discoba</taxon>
        <taxon>Heterolobosea</taxon>
        <taxon>Tetramitia</taxon>
        <taxon>Eutetramitia</taxon>
        <taxon>Vahlkampfiidae</taxon>
        <taxon>Naegleria</taxon>
    </lineage>
</organism>
<feature type="transmembrane region" description="Helical" evidence="1">
    <location>
        <begin position="31"/>
        <end position="54"/>
    </location>
</feature>
<feature type="transmembrane region" description="Helical" evidence="1">
    <location>
        <begin position="119"/>
        <end position="141"/>
    </location>
</feature>
<evidence type="ECO:0000313" key="2">
    <source>
        <dbReference type="EMBL" id="EFC45364.1"/>
    </source>
</evidence>
<dbReference type="VEuPathDB" id="AmoebaDB:NAEGRDRAFT_66692"/>
<dbReference type="EMBL" id="GG738863">
    <property type="protein sequence ID" value="EFC45364.1"/>
    <property type="molecule type" value="Genomic_DNA"/>
</dbReference>
<gene>
    <name evidence="2" type="ORF">NAEGRDRAFT_66692</name>
</gene>